<dbReference type="SUPFAM" id="SSF81383">
    <property type="entry name" value="F-box domain"/>
    <property type="match status" value="1"/>
</dbReference>
<dbReference type="STRING" id="56484.A0A1Y2FLE1"/>
<sequence length="662" mass="74081">MAKYEDLPPEVVIRVATCLTSKGEHVRALARCSQVCKSTYATIQGAQELWRAAYITYWIFESAGVRGRTSDLYNRKDPQVSHGCTPALEADLPRTAFYKRQRVDIEVVHHVNTMIRGTGGYTDQAEALMKIGMNAADMICRVRLAAAGSGDYEVKRLCEELLHGISSSLGDRLLTQICTRPKIAPWRDQIGVAAEALDGLFAVGAYHYFGAVRPELDLEYHIKFMADDVLKNWPHERDCKYAKDITKECVCLESVDGPGAFRAVEKALCDYNITLIDPSSSNSKHPTSNFLGYTLEFELSASPIVVVCIFCAVARQLGLITQPIDWAIHVVASMTFKENGVKIEKYWSPYVSGDGSPVGEIYTREEMIYAVRERWGWSYKKASNALKPPLHGIDAARRTVQGITECLDAADRPNADLTFYMSMLKTTHRCGQALVVEPHVFAELLCMGDLPTLSAWIPEIRDMARRGEYGKSSADRALRLLKDARISMNKPIEIAPRNKPARPIRYAIGSIVRHRKHKYAGIIFAHDEDCKKSVDWQQDMRIHKLKGGGADQPFYEIRTSDGQHMYMPEVNVELMTCPRCGDRNALPTQGPTPLTSELTALYKKFEDSLDSTAGQYISQKKNSGKCGFMPSHLAQHRFTAPTWPAMPYACKVLDQGLAFCAR</sequence>
<dbReference type="GeneID" id="63787051"/>
<dbReference type="Gene3D" id="2.30.30.390">
    <property type="entry name" value="Hemimethylated DNA-binding domain"/>
    <property type="match status" value="1"/>
</dbReference>
<dbReference type="InterPro" id="IPR036047">
    <property type="entry name" value="F-box-like_dom_sf"/>
</dbReference>
<dbReference type="InterPro" id="IPR001810">
    <property type="entry name" value="F-box_dom"/>
</dbReference>
<keyword evidence="3" id="KW-1185">Reference proteome</keyword>
<dbReference type="InterPro" id="IPR036623">
    <property type="entry name" value="Hemimethylated_DNA-bd_sf"/>
</dbReference>
<dbReference type="Proteomes" id="UP000193685">
    <property type="component" value="Unassembled WGS sequence"/>
</dbReference>
<name>A0A1Y2FLE1_PROLT</name>
<dbReference type="Pfam" id="PF12937">
    <property type="entry name" value="F-box-like"/>
    <property type="match status" value="1"/>
</dbReference>
<dbReference type="Pfam" id="PF08755">
    <property type="entry name" value="YccV-like"/>
    <property type="match status" value="1"/>
</dbReference>
<accession>A0A1Y2FLE1</accession>
<evidence type="ECO:0000313" key="2">
    <source>
        <dbReference type="EMBL" id="ORY84397.1"/>
    </source>
</evidence>
<dbReference type="GO" id="GO:0003677">
    <property type="term" value="F:DNA binding"/>
    <property type="evidence" value="ECO:0007669"/>
    <property type="project" value="InterPro"/>
</dbReference>
<dbReference type="OrthoDB" id="28868at2759"/>
<feature type="domain" description="Hemimethylated DNA-binding" evidence="1">
    <location>
        <begin position="505"/>
        <end position="619"/>
    </location>
</feature>
<organism evidence="2 3">
    <name type="scientific">Protomyces lactucae-debilis</name>
    <dbReference type="NCBI Taxonomy" id="2754530"/>
    <lineage>
        <taxon>Eukaryota</taxon>
        <taxon>Fungi</taxon>
        <taxon>Dikarya</taxon>
        <taxon>Ascomycota</taxon>
        <taxon>Taphrinomycotina</taxon>
        <taxon>Taphrinomycetes</taxon>
        <taxon>Taphrinales</taxon>
        <taxon>Protomycetaceae</taxon>
        <taxon>Protomyces</taxon>
    </lineage>
</organism>
<dbReference type="SMART" id="SM00992">
    <property type="entry name" value="YccV-like"/>
    <property type="match status" value="1"/>
</dbReference>
<gene>
    <name evidence="2" type="ORF">BCR37DRAFT_386564</name>
</gene>
<protein>
    <recommendedName>
        <fullName evidence="1">Hemimethylated DNA-binding domain-containing protein</fullName>
    </recommendedName>
</protein>
<dbReference type="SUPFAM" id="SSF141255">
    <property type="entry name" value="YccV-like"/>
    <property type="match status" value="1"/>
</dbReference>
<comment type="caution">
    <text evidence="2">The sequence shown here is derived from an EMBL/GenBank/DDBJ whole genome shotgun (WGS) entry which is preliminary data.</text>
</comment>
<proteinExistence type="predicted"/>
<dbReference type="EMBL" id="MCFI01000006">
    <property type="protein sequence ID" value="ORY84397.1"/>
    <property type="molecule type" value="Genomic_DNA"/>
</dbReference>
<dbReference type="AlphaFoldDB" id="A0A1Y2FLE1"/>
<dbReference type="InterPro" id="IPR011722">
    <property type="entry name" value="Hemimethylated_DNA-bd_dom"/>
</dbReference>
<dbReference type="RefSeq" id="XP_040726415.1">
    <property type="nucleotide sequence ID" value="XM_040870452.1"/>
</dbReference>
<evidence type="ECO:0000313" key="3">
    <source>
        <dbReference type="Proteomes" id="UP000193685"/>
    </source>
</evidence>
<reference evidence="2 3" key="1">
    <citation type="submission" date="2016-07" db="EMBL/GenBank/DDBJ databases">
        <title>Pervasive Adenine N6-methylation of Active Genes in Fungi.</title>
        <authorList>
            <consortium name="DOE Joint Genome Institute"/>
            <person name="Mondo S.J."/>
            <person name="Dannebaum R.O."/>
            <person name="Kuo R.C."/>
            <person name="Labutti K."/>
            <person name="Haridas S."/>
            <person name="Kuo A."/>
            <person name="Salamov A."/>
            <person name="Ahrendt S.R."/>
            <person name="Lipzen A."/>
            <person name="Sullivan W."/>
            <person name="Andreopoulos W.B."/>
            <person name="Clum A."/>
            <person name="Lindquist E."/>
            <person name="Daum C."/>
            <person name="Ramamoorthy G.K."/>
            <person name="Gryganskyi A."/>
            <person name="Culley D."/>
            <person name="Magnuson J.K."/>
            <person name="James T.Y."/>
            <person name="O'Malley M.A."/>
            <person name="Stajich J.E."/>
            <person name="Spatafora J.W."/>
            <person name="Visel A."/>
            <person name="Grigoriev I.V."/>
        </authorList>
    </citation>
    <scope>NUCLEOTIDE SEQUENCE [LARGE SCALE GENOMIC DNA]</scope>
    <source>
        <strain evidence="2 3">12-1054</strain>
    </source>
</reference>
<evidence type="ECO:0000259" key="1">
    <source>
        <dbReference type="SMART" id="SM00992"/>
    </source>
</evidence>